<keyword evidence="1" id="KW-0812">Transmembrane</keyword>
<sequence length="176" mass="19183">MTHACMILFIMGVLGATDIVVFHVAAHDLRNRPESRAELVTHFLRGPTYAALFFVLPNFTLNGGWFVALLALLVVDALISVVDFWLEPESRRTAGGLPRGEYLLHVILAGLFGALVAVIVLERGGHLDAPTAIHWMPRGTGVPDLLRLALTAMAPIVLFTGLLDLRAVLRLGSRRT</sequence>
<feature type="transmembrane region" description="Helical" evidence="1">
    <location>
        <begin position="102"/>
        <end position="121"/>
    </location>
</feature>
<proteinExistence type="predicted"/>
<reference evidence="2 3" key="1">
    <citation type="submission" date="2019-02" db="EMBL/GenBank/DDBJ databases">
        <title>Deep-cultivation of Planctomycetes and their phenomic and genomic characterization uncovers novel biology.</title>
        <authorList>
            <person name="Wiegand S."/>
            <person name="Jogler M."/>
            <person name="Boedeker C."/>
            <person name="Pinto D."/>
            <person name="Vollmers J."/>
            <person name="Rivas-Marin E."/>
            <person name="Kohn T."/>
            <person name="Peeters S.H."/>
            <person name="Heuer A."/>
            <person name="Rast P."/>
            <person name="Oberbeckmann S."/>
            <person name="Bunk B."/>
            <person name="Jeske O."/>
            <person name="Meyerdierks A."/>
            <person name="Storesund J.E."/>
            <person name="Kallscheuer N."/>
            <person name="Luecker S."/>
            <person name="Lage O.M."/>
            <person name="Pohl T."/>
            <person name="Merkel B.J."/>
            <person name="Hornburger P."/>
            <person name="Mueller R.-W."/>
            <person name="Bruemmer F."/>
            <person name="Labrenz M."/>
            <person name="Spormann A.M."/>
            <person name="Op den Camp H."/>
            <person name="Overmann J."/>
            <person name="Amann R."/>
            <person name="Jetten M.S.M."/>
            <person name="Mascher T."/>
            <person name="Medema M.H."/>
            <person name="Devos D.P."/>
            <person name="Kaster A.-K."/>
            <person name="Ovreas L."/>
            <person name="Rohde M."/>
            <person name="Galperin M.Y."/>
            <person name="Jogler C."/>
        </authorList>
    </citation>
    <scope>NUCLEOTIDE SEQUENCE [LARGE SCALE GENOMIC DNA]</scope>
    <source>
        <strain evidence="2 3">Poly30</strain>
    </source>
</reference>
<keyword evidence="1" id="KW-1133">Transmembrane helix</keyword>
<dbReference type="RefSeq" id="WP_145205403.1">
    <property type="nucleotide sequence ID" value="NZ_CP036434.1"/>
</dbReference>
<dbReference type="EMBL" id="CP036434">
    <property type="protein sequence ID" value="QDV09998.1"/>
    <property type="molecule type" value="Genomic_DNA"/>
</dbReference>
<dbReference type="OrthoDB" id="286854at2"/>
<feature type="transmembrane region" description="Helical" evidence="1">
    <location>
        <begin position="65"/>
        <end position="86"/>
    </location>
</feature>
<keyword evidence="3" id="KW-1185">Reference proteome</keyword>
<organism evidence="2 3">
    <name type="scientific">Saltatorellus ferox</name>
    <dbReference type="NCBI Taxonomy" id="2528018"/>
    <lineage>
        <taxon>Bacteria</taxon>
        <taxon>Pseudomonadati</taxon>
        <taxon>Planctomycetota</taxon>
        <taxon>Planctomycetia</taxon>
        <taxon>Planctomycetia incertae sedis</taxon>
        <taxon>Saltatorellus</taxon>
    </lineage>
</organism>
<dbReference type="AlphaFoldDB" id="A0A518F0Y1"/>
<name>A0A518F0Y1_9BACT</name>
<feature type="transmembrane region" description="Helical" evidence="1">
    <location>
        <begin position="6"/>
        <end position="27"/>
    </location>
</feature>
<evidence type="ECO:0000313" key="3">
    <source>
        <dbReference type="Proteomes" id="UP000320390"/>
    </source>
</evidence>
<evidence type="ECO:0000313" key="2">
    <source>
        <dbReference type="EMBL" id="QDV09998.1"/>
    </source>
</evidence>
<gene>
    <name evidence="2" type="ORF">Poly30_55590</name>
</gene>
<evidence type="ECO:0000256" key="1">
    <source>
        <dbReference type="SAM" id="Phobius"/>
    </source>
</evidence>
<accession>A0A518F0Y1</accession>
<keyword evidence="1" id="KW-0472">Membrane</keyword>
<feature type="transmembrane region" description="Helical" evidence="1">
    <location>
        <begin position="145"/>
        <end position="165"/>
    </location>
</feature>
<protein>
    <submittedName>
        <fullName evidence="2">Uncharacterized protein</fullName>
    </submittedName>
</protein>
<dbReference type="Proteomes" id="UP000320390">
    <property type="component" value="Chromosome"/>
</dbReference>